<proteinExistence type="predicted"/>
<dbReference type="Proteomes" id="UP000625316">
    <property type="component" value="Unassembled WGS sequence"/>
</dbReference>
<protein>
    <submittedName>
        <fullName evidence="1">Uncharacterized protein</fullName>
    </submittedName>
</protein>
<dbReference type="AlphaFoldDB" id="A0A928VQE3"/>
<reference evidence="1" key="1">
    <citation type="submission" date="2020-10" db="EMBL/GenBank/DDBJ databases">
        <authorList>
            <person name="Castelo-Branco R."/>
            <person name="Eusebio N."/>
            <person name="Adriana R."/>
            <person name="Vieira A."/>
            <person name="Brugerolle De Fraissinette N."/>
            <person name="Rezende De Castro R."/>
            <person name="Schneider M.P."/>
            <person name="Vasconcelos V."/>
            <person name="Leao P.N."/>
        </authorList>
    </citation>
    <scope>NUCLEOTIDE SEQUENCE</scope>
    <source>
        <strain evidence="1">LEGE 11480</strain>
    </source>
</reference>
<sequence>MSPFTQYFVRKLLRRYLAQPQSLMPYLKVADPGQSDLAQVLRGLCHSEQSFQVLLYELESLIESHSRLEANQARYSPATVNDELVQIEQKVEQLLGLRLGRLLPERLPRLLPEAEGQAFQFCLGSQVQSGICYREHFYGLLQRWPLASQLHAYQTAWTLAQRGVACMVTRSPQEYTVWINLKSPSSTVLLQQGQRILPALLKLSPIMSRRQVALMS</sequence>
<keyword evidence="2" id="KW-1185">Reference proteome</keyword>
<evidence type="ECO:0000313" key="2">
    <source>
        <dbReference type="Proteomes" id="UP000625316"/>
    </source>
</evidence>
<organism evidence="1 2">
    <name type="scientific">Romeriopsis navalis LEGE 11480</name>
    <dbReference type="NCBI Taxonomy" id="2777977"/>
    <lineage>
        <taxon>Bacteria</taxon>
        <taxon>Bacillati</taxon>
        <taxon>Cyanobacteriota</taxon>
        <taxon>Cyanophyceae</taxon>
        <taxon>Leptolyngbyales</taxon>
        <taxon>Leptolyngbyaceae</taxon>
        <taxon>Romeriopsis</taxon>
        <taxon>Romeriopsis navalis</taxon>
    </lineage>
</organism>
<comment type="caution">
    <text evidence="1">The sequence shown here is derived from an EMBL/GenBank/DDBJ whole genome shotgun (WGS) entry which is preliminary data.</text>
</comment>
<name>A0A928VQE3_9CYAN</name>
<dbReference type="RefSeq" id="WP_264327666.1">
    <property type="nucleotide sequence ID" value="NZ_JADEXQ010000129.1"/>
</dbReference>
<accession>A0A928VQE3</accession>
<dbReference type="EMBL" id="JADEXQ010000129">
    <property type="protein sequence ID" value="MBE9032848.1"/>
    <property type="molecule type" value="Genomic_DNA"/>
</dbReference>
<evidence type="ECO:0000313" key="1">
    <source>
        <dbReference type="EMBL" id="MBE9032848.1"/>
    </source>
</evidence>
<gene>
    <name evidence="1" type="ORF">IQ266_24230</name>
</gene>